<sequence length="46" mass="5361">QFDCQAELELIEMGVAEMDIFEDSSFDKVISCLCFSELPEYELEYT</sequence>
<gene>
    <name evidence="1" type="ORF">S12H4_63329</name>
</gene>
<comment type="caution">
    <text evidence="1">The sequence shown here is derived from an EMBL/GenBank/DDBJ whole genome shotgun (WGS) entry which is preliminary data.</text>
</comment>
<evidence type="ECO:0000313" key="1">
    <source>
        <dbReference type="EMBL" id="GAJ17267.1"/>
    </source>
</evidence>
<proteinExistence type="predicted"/>
<accession>X1VGE8</accession>
<dbReference type="EMBL" id="BARW01043006">
    <property type="protein sequence ID" value="GAJ17267.1"/>
    <property type="molecule type" value="Genomic_DNA"/>
</dbReference>
<protein>
    <submittedName>
        <fullName evidence="1">Uncharacterized protein</fullName>
    </submittedName>
</protein>
<organism evidence="1">
    <name type="scientific">marine sediment metagenome</name>
    <dbReference type="NCBI Taxonomy" id="412755"/>
    <lineage>
        <taxon>unclassified sequences</taxon>
        <taxon>metagenomes</taxon>
        <taxon>ecological metagenomes</taxon>
    </lineage>
</organism>
<feature type="non-terminal residue" evidence="1">
    <location>
        <position position="46"/>
    </location>
</feature>
<name>X1VGE8_9ZZZZ</name>
<feature type="non-terminal residue" evidence="1">
    <location>
        <position position="1"/>
    </location>
</feature>
<dbReference type="AlphaFoldDB" id="X1VGE8"/>
<reference evidence="1" key="1">
    <citation type="journal article" date="2014" name="Front. Microbiol.">
        <title>High frequency of phylogenetically diverse reductive dehalogenase-homologous genes in deep subseafloor sedimentary metagenomes.</title>
        <authorList>
            <person name="Kawai M."/>
            <person name="Futagami T."/>
            <person name="Toyoda A."/>
            <person name="Takaki Y."/>
            <person name="Nishi S."/>
            <person name="Hori S."/>
            <person name="Arai W."/>
            <person name="Tsubouchi T."/>
            <person name="Morono Y."/>
            <person name="Uchiyama I."/>
            <person name="Ito T."/>
            <person name="Fujiyama A."/>
            <person name="Inagaki F."/>
            <person name="Takami H."/>
        </authorList>
    </citation>
    <scope>NUCLEOTIDE SEQUENCE</scope>
    <source>
        <strain evidence="1">Expedition CK06-06</strain>
    </source>
</reference>